<dbReference type="PANTHER" id="PTHR47618:SF2">
    <property type="entry name" value="CYCLIC-DI-AMP PHOSPHODIESTERASE GDPP"/>
    <property type="match status" value="1"/>
</dbReference>
<evidence type="ECO:0000256" key="1">
    <source>
        <dbReference type="ARBA" id="ARBA00001936"/>
    </source>
</evidence>
<comment type="caution">
    <text evidence="6">The sequence shown here is derived from an EMBL/GenBank/DDBJ whole genome shotgun (WGS) entry which is preliminary data.</text>
</comment>
<evidence type="ECO:0000256" key="4">
    <source>
        <dbReference type="ARBA" id="ARBA00023211"/>
    </source>
</evidence>
<evidence type="ECO:0000256" key="2">
    <source>
        <dbReference type="ARBA" id="ARBA00022723"/>
    </source>
</evidence>
<dbReference type="Pfam" id="PF02833">
    <property type="entry name" value="DHHA2"/>
    <property type="match status" value="1"/>
</dbReference>
<keyword evidence="4" id="KW-0464">Manganese</keyword>
<name>C4FAH9_9ACTN</name>
<dbReference type="SMART" id="SM01131">
    <property type="entry name" value="DHHA2"/>
    <property type="match status" value="1"/>
</dbReference>
<proteinExistence type="predicted"/>
<dbReference type="Gene3D" id="3.90.1640.10">
    <property type="entry name" value="inorganic pyrophosphatase (n-terminal core)"/>
    <property type="match status" value="1"/>
</dbReference>
<evidence type="ECO:0000313" key="7">
    <source>
        <dbReference type="Proteomes" id="UP000003295"/>
    </source>
</evidence>
<dbReference type="SUPFAM" id="SSF64182">
    <property type="entry name" value="DHH phosphoesterases"/>
    <property type="match status" value="1"/>
</dbReference>
<dbReference type="EMBL" id="ABXH02000019">
    <property type="protein sequence ID" value="EEP44113.1"/>
    <property type="molecule type" value="Genomic_DNA"/>
</dbReference>
<sequence>MYSQQGRNPMANVLVFGHQNPDNDAIMSTVVLSQLLNQLEYQGNTYTACCLGPLPAESAKLLEDAGVPAPTLIDAIEPAAEGAEPQLVILTDHNEPGQSVAGLENATVFGVVDHHRFGDFTTAAPLHIVALPWGSSCSIVAKLFEVMGVEPTDTQAKLLLSAMMTDTLMLKSPTATAVDAAIAAKLGEQLGVDPVKFGMEVFLTRPSGSFTAEQMVGNDIKMFEVAGTKLLIGQYETVDKSRALGMIPEIREAMRAYQAEKAADGIVLCITDIMEEGSQVLLEGDTATAQKGLQIEDVAEGVWMPGVLSRKKQVAAPILAAN</sequence>
<dbReference type="eggNOG" id="COG1227">
    <property type="taxonomic scope" value="Bacteria"/>
</dbReference>
<keyword evidence="2" id="KW-0479">Metal-binding</keyword>
<gene>
    <name evidence="6" type="ORF">COLINT_03072</name>
</gene>
<accession>C4FAH9</accession>
<dbReference type="HOGENOM" id="CLU_025243_0_1_11"/>
<dbReference type="GO" id="GO:0016462">
    <property type="term" value="F:pyrophosphatase activity"/>
    <property type="evidence" value="ECO:0007669"/>
    <property type="project" value="InterPro"/>
</dbReference>
<reference evidence="6 7" key="1">
    <citation type="submission" date="2009-04" db="EMBL/GenBank/DDBJ databases">
        <authorList>
            <person name="Weinstock G."/>
            <person name="Sodergren E."/>
            <person name="Clifton S."/>
            <person name="Fulton L."/>
            <person name="Fulton B."/>
            <person name="Courtney L."/>
            <person name="Fronick C."/>
            <person name="Harrison M."/>
            <person name="Strong C."/>
            <person name="Farmer C."/>
            <person name="Delahaunty K."/>
            <person name="Markovic C."/>
            <person name="Hall O."/>
            <person name="Minx P."/>
            <person name="Tomlinson C."/>
            <person name="Mitreva M."/>
            <person name="Nelson J."/>
            <person name="Hou S."/>
            <person name="Wollam A."/>
            <person name="Pepin K.H."/>
            <person name="Johnson M."/>
            <person name="Bhonagiri V."/>
            <person name="Nash W.E."/>
            <person name="Warren W."/>
            <person name="Chinwalla A."/>
            <person name="Mardis E.R."/>
            <person name="Wilson R.K."/>
        </authorList>
    </citation>
    <scope>NUCLEOTIDE SEQUENCE [LARGE SCALE GENOMIC DNA]</scope>
    <source>
        <strain evidence="6 7">DSM 13280</strain>
    </source>
</reference>
<dbReference type="InterPro" id="IPR038763">
    <property type="entry name" value="DHH_sf"/>
</dbReference>
<dbReference type="AlphaFoldDB" id="C4FAH9"/>
<organism evidence="6 7">
    <name type="scientific">Collinsella intestinalis DSM 13280</name>
    <dbReference type="NCBI Taxonomy" id="521003"/>
    <lineage>
        <taxon>Bacteria</taxon>
        <taxon>Bacillati</taxon>
        <taxon>Actinomycetota</taxon>
        <taxon>Coriobacteriia</taxon>
        <taxon>Coriobacteriales</taxon>
        <taxon>Coriobacteriaceae</taxon>
        <taxon>Collinsella</taxon>
    </lineage>
</organism>
<dbReference type="InterPro" id="IPR051319">
    <property type="entry name" value="Oligoribo/pAp-PDE_c-di-AMP_PDE"/>
</dbReference>
<comment type="cofactor">
    <cofactor evidence="1">
        <name>Mn(2+)</name>
        <dbReference type="ChEBI" id="CHEBI:29035"/>
    </cofactor>
</comment>
<dbReference type="InterPro" id="IPR001667">
    <property type="entry name" value="DDH_dom"/>
</dbReference>
<feature type="domain" description="DHHA2" evidence="5">
    <location>
        <begin position="198"/>
        <end position="322"/>
    </location>
</feature>
<protein>
    <submittedName>
        <fullName evidence="6">DHHA2 domain protein</fullName>
    </submittedName>
</protein>
<dbReference type="Pfam" id="PF01368">
    <property type="entry name" value="DHH"/>
    <property type="match status" value="1"/>
</dbReference>
<dbReference type="GO" id="GO:0005737">
    <property type="term" value="C:cytoplasm"/>
    <property type="evidence" value="ECO:0007669"/>
    <property type="project" value="InterPro"/>
</dbReference>
<dbReference type="STRING" id="521003.COLINT_03072"/>
<evidence type="ECO:0000259" key="5">
    <source>
        <dbReference type="SMART" id="SM01131"/>
    </source>
</evidence>
<dbReference type="GO" id="GO:0046872">
    <property type="term" value="F:metal ion binding"/>
    <property type="evidence" value="ECO:0007669"/>
    <property type="project" value="UniProtKB-KW"/>
</dbReference>
<dbReference type="InterPro" id="IPR038222">
    <property type="entry name" value="DHHA2_dom_sf"/>
</dbReference>
<evidence type="ECO:0000256" key="3">
    <source>
        <dbReference type="ARBA" id="ARBA00022801"/>
    </source>
</evidence>
<keyword evidence="3" id="KW-0378">Hydrolase</keyword>
<dbReference type="PANTHER" id="PTHR47618">
    <property type="entry name" value="BIFUNCTIONAL OLIGORIBONUCLEASE AND PAP PHOSPHATASE NRNA"/>
    <property type="match status" value="1"/>
</dbReference>
<evidence type="ECO:0000313" key="6">
    <source>
        <dbReference type="EMBL" id="EEP44113.1"/>
    </source>
</evidence>
<dbReference type="Proteomes" id="UP000003295">
    <property type="component" value="Unassembled WGS sequence"/>
</dbReference>
<dbReference type="InterPro" id="IPR004097">
    <property type="entry name" value="DHHA2"/>
</dbReference>
<dbReference type="Gene3D" id="3.10.310.20">
    <property type="entry name" value="DHHA2 domain"/>
    <property type="match status" value="1"/>
</dbReference>